<dbReference type="PANTHER" id="PTHR23301">
    <property type="entry name" value="CHITIN BINDING PERITROPHIN-A"/>
    <property type="match status" value="1"/>
</dbReference>
<evidence type="ECO:0000256" key="3">
    <source>
        <dbReference type="ARBA" id="ARBA00022737"/>
    </source>
</evidence>
<evidence type="ECO:0000256" key="5">
    <source>
        <dbReference type="ARBA" id="ARBA00023180"/>
    </source>
</evidence>
<dbReference type="Gene3D" id="2.170.140.10">
    <property type="entry name" value="Chitin binding domain"/>
    <property type="match status" value="3"/>
</dbReference>
<dbReference type="GO" id="GO:0005576">
    <property type="term" value="C:extracellular region"/>
    <property type="evidence" value="ECO:0007669"/>
    <property type="project" value="InterPro"/>
</dbReference>
<evidence type="ECO:0000256" key="2">
    <source>
        <dbReference type="ARBA" id="ARBA00022729"/>
    </source>
</evidence>
<organism evidence="7 8">
    <name type="scientific">Mizuhopecten yessoensis</name>
    <name type="common">Japanese scallop</name>
    <name type="synonym">Patinopecten yessoensis</name>
    <dbReference type="NCBI Taxonomy" id="6573"/>
    <lineage>
        <taxon>Eukaryota</taxon>
        <taxon>Metazoa</taxon>
        <taxon>Spiralia</taxon>
        <taxon>Lophotrochozoa</taxon>
        <taxon>Mollusca</taxon>
        <taxon>Bivalvia</taxon>
        <taxon>Autobranchia</taxon>
        <taxon>Pteriomorphia</taxon>
        <taxon>Pectinida</taxon>
        <taxon>Pectinoidea</taxon>
        <taxon>Pectinidae</taxon>
        <taxon>Mizuhopecten</taxon>
    </lineage>
</organism>
<gene>
    <name evidence="7" type="ORF">KP79_PYT11039</name>
</gene>
<dbReference type="SUPFAM" id="SSF57625">
    <property type="entry name" value="Invertebrate chitin-binding proteins"/>
    <property type="match status" value="4"/>
</dbReference>
<sequence length="273" mass="30208">MTRSIKTQAAYGGNQCVGPDEKLDYRDCDMKECPHTICKNAGGVGHHTHLQKCDKFVQCETGKAHVKSCPSGTAWDSIGSKQCSSDAVGHCQGIACIRGMHYPHEDDCSKFYKCDHNQMLLQKCPDNQYWDIRDNTCTTDKNACEKARESGAYQPQDLKCDKVGEKVAFWGHCNKYYVCTAKGLTKMDCPQGTLFNATSLECQHKGDVSCVNDDEDDEPDTEEPKKCTNGEFLADVDDPSAFYRCAHGVRIGPTKCTGGLVFSKTHGCGWKTK</sequence>
<evidence type="ECO:0000256" key="1">
    <source>
        <dbReference type="ARBA" id="ARBA00022669"/>
    </source>
</evidence>
<dbReference type="PANTHER" id="PTHR23301:SF0">
    <property type="entry name" value="CHITIN-BINDING TYPE-2 DOMAIN-CONTAINING PROTEIN-RELATED"/>
    <property type="match status" value="1"/>
</dbReference>
<dbReference type="AlphaFoldDB" id="A0A210PZS9"/>
<comment type="caution">
    <text evidence="7">The sequence shown here is derived from an EMBL/GenBank/DDBJ whole genome shotgun (WGS) entry which is preliminary data.</text>
</comment>
<dbReference type="Proteomes" id="UP000242188">
    <property type="component" value="Unassembled WGS sequence"/>
</dbReference>
<keyword evidence="8" id="KW-1185">Reference proteome</keyword>
<feature type="domain" description="Chitin-binding type-2" evidence="6">
    <location>
        <begin position="99"/>
        <end position="146"/>
    </location>
</feature>
<feature type="domain" description="Chitin-binding type-2" evidence="6">
    <location>
        <begin position="35"/>
        <end position="93"/>
    </location>
</feature>
<accession>A0A210PZS9</accession>
<evidence type="ECO:0000313" key="8">
    <source>
        <dbReference type="Proteomes" id="UP000242188"/>
    </source>
</evidence>
<evidence type="ECO:0000313" key="7">
    <source>
        <dbReference type="EMBL" id="OWF42003.1"/>
    </source>
</evidence>
<keyword evidence="4" id="KW-1015">Disulfide bond</keyword>
<evidence type="ECO:0000259" key="6">
    <source>
        <dbReference type="PROSITE" id="PS50940"/>
    </source>
</evidence>
<keyword evidence="5" id="KW-0325">Glycoprotein</keyword>
<protein>
    <recommendedName>
        <fullName evidence="6">Chitin-binding type-2 domain-containing protein</fullName>
    </recommendedName>
</protein>
<keyword evidence="3" id="KW-0677">Repeat</keyword>
<name>A0A210PZS9_MIZYE</name>
<dbReference type="InterPro" id="IPR002557">
    <property type="entry name" value="Chitin-bd_dom"/>
</dbReference>
<feature type="domain" description="Chitin-binding type-2" evidence="6">
    <location>
        <begin position="157"/>
        <end position="212"/>
    </location>
</feature>
<dbReference type="InterPro" id="IPR036508">
    <property type="entry name" value="Chitin-bd_dom_sf"/>
</dbReference>
<dbReference type="OrthoDB" id="6020543at2759"/>
<proteinExistence type="predicted"/>
<dbReference type="EMBL" id="NEDP02005326">
    <property type="protein sequence ID" value="OWF42003.1"/>
    <property type="molecule type" value="Genomic_DNA"/>
</dbReference>
<dbReference type="SMART" id="SM00494">
    <property type="entry name" value="ChtBD2"/>
    <property type="match status" value="4"/>
</dbReference>
<evidence type="ECO:0000256" key="4">
    <source>
        <dbReference type="ARBA" id="ARBA00023157"/>
    </source>
</evidence>
<reference evidence="7 8" key="1">
    <citation type="journal article" date="2017" name="Nat. Ecol. Evol.">
        <title>Scallop genome provides insights into evolution of bilaterian karyotype and development.</title>
        <authorList>
            <person name="Wang S."/>
            <person name="Zhang J."/>
            <person name="Jiao W."/>
            <person name="Li J."/>
            <person name="Xun X."/>
            <person name="Sun Y."/>
            <person name="Guo X."/>
            <person name="Huan P."/>
            <person name="Dong B."/>
            <person name="Zhang L."/>
            <person name="Hu X."/>
            <person name="Sun X."/>
            <person name="Wang J."/>
            <person name="Zhao C."/>
            <person name="Wang Y."/>
            <person name="Wang D."/>
            <person name="Huang X."/>
            <person name="Wang R."/>
            <person name="Lv J."/>
            <person name="Li Y."/>
            <person name="Zhang Z."/>
            <person name="Liu B."/>
            <person name="Lu W."/>
            <person name="Hui Y."/>
            <person name="Liang J."/>
            <person name="Zhou Z."/>
            <person name="Hou R."/>
            <person name="Li X."/>
            <person name="Liu Y."/>
            <person name="Li H."/>
            <person name="Ning X."/>
            <person name="Lin Y."/>
            <person name="Zhao L."/>
            <person name="Xing Q."/>
            <person name="Dou J."/>
            <person name="Li Y."/>
            <person name="Mao J."/>
            <person name="Guo H."/>
            <person name="Dou H."/>
            <person name="Li T."/>
            <person name="Mu C."/>
            <person name="Jiang W."/>
            <person name="Fu Q."/>
            <person name="Fu X."/>
            <person name="Miao Y."/>
            <person name="Liu J."/>
            <person name="Yu Q."/>
            <person name="Li R."/>
            <person name="Liao H."/>
            <person name="Li X."/>
            <person name="Kong Y."/>
            <person name="Jiang Z."/>
            <person name="Chourrout D."/>
            <person name="Li R."/>
            <person name="Bao Z."/>
        </authorList>
    </citation>
    <scope>NUCLEOTIDE SEQUENCE [LARGE SCALE GENOMIC DNA]</scope>
    <source>
        <strain evidence="7 8">PY_sf001</strain>
    </source>
</reference>
<keyword evidence="2" id="KW-0732">Signal</keyword>
<keyword evidence="1" id="KW-0147">Chitin-binding</keyword>
<dbReference type="Pfam" id="PF01607">
    <property type="entry name" value="CBM_14"/>
    <property type="match status" value="3"/>
</dbReference>
<dbReference type="GO" id="GO:0008061">
    <property type="term" value="F:chitin binding"/>
    <property type="evidence" value="ECO:0007669"/>
    <property type="project" value="UniProtKB-KW"/>
</dbReference>
<dbReference type="PROSITE" id="PS50940">
    <property type="entry name" value="CHIT_BIND_II"/>
    <property type="match status" value="3"/>
</dbReference>
<dbReference type="InterPro" id="IPR051940">
    <property type="entry name" value="Chitin_bind-dev_reg"/>
</dbReference>